<evidence type="ECO:0000259" key="3">
    <source>
        <dbReference type="Pfam" id="PF00013"/>
    </source>
</evidence>
<dbReference type="GO" id="GO:0003723">
    <property type="term" value="F:RNA binding"/>
    <property type="evidence" value="ECO:0007669"/>
    <property type="project" value="UniProtKB-UniRule"/>
</dbReference>
<dbReference type="AlphaFoldDB" id="A0A1D1YD99"/>
<feature type="compositionally biased region" description="Basic and acidic residues" evidence="2">
    <location>
        <begin position="38"/>
        <end position="58"/>
    </location>
</feature>
<feature type="domain" description="K Homology" evidence="3">
    <location>
        <begin position="121"/>
        <end position="144"/>
    </location>
</feature>
<dbReference type="Pfam" id="PF00013">
    <property type="entry name" value="KH_1"/>
    <property type="match status" value="1"/>
</dbReference>
<accession>A0A1D1YD99</accession>
<dbReference type="InterPro" id="IPR004088">
    <property type="entry name" value="KH_dom_type_1"/>
</dbReference>
<feature type="non-terminal residue" evidence="4">
    <location>
        <position position="147"/>
    </location>
</feature>
<reference evidence="4" key="1">
    <citation type="submission" date="2015-07" db="EMBL/GenBank/DDBJ databases">
        <title>Transcriptome Assembly of Anthurium amnicola.</title>
        <authorList>
            <person name="Suzuki J."/>
        </authorList>
    </citation>
    <scope>NUCLEOTIDE SEQUENCE</scope>
</reference>
<dbReference type="CDD" id="cd00105">
    <property type="entry name" value="KH-I"/>
    <property type="match status" value="1"/>
</dbReference>
<feature type="non-terminal residue" evidence="4">
    <location>
        <position position="1"/>
    </location>
</feature>
<feature type="region of interest" description="Disordered" evidence="2">
    <location>
        <begin position="1"/>
        <end position="83"/>
    </location>
</feature>
<name>A0A1D1YD99_9ARAE</name>
<evidence type="ECO:0000256" key="2">
    <source>
        <dbReference type="SAM" id="MobiDB-lite"/>
    </source>
</evidence>
<dbReference type="PROSITE" id="PS50084">
    <property type="entry name" value="KH_TYPE_1"/>
    <property type="match status" value="1"/>
</dbReference>
<sequence>PPAPAPAPEVTAAAVASEAEAANGHGGVPDFAEEAEEVTTRIEDESTAGDAKRQRVDGETEAEDEGQQVVETEPMGNGQIPATENLQPVSADKFQESVASVPQQSSPFGEQAVVDGHIARRMEVPNKKVGVLIGRGGETIRFLQFNS</sequence>
<protein>
    <submittedName>
        <fullName evidence="4">Tudor and KH domain-containing protein</fullName>
    </submittedName>
</protein>
<dbReference type="Gene3D" id="3.30.310.210">
    <property type="match status" value="1"/>
</dbReference>
<organism evidence="4">
    <name type="scientific">Anthurium amnicola</name>
    <dbReference type="NCBI Taxonomy" id="1678845"/>
    <lineage>
        <taxon>Eukaryota</taxon>
        <taxon>Viridiplantae</taxon>
        <taxon>Streptophyta</taxon>
        <taxon>Embryophyta</taxon>
        <taxon>Tracheophyta</taxon>
        <taxon>Spermatophyta</taxon>
        <taxon>Magnoliopsida</taxon>
        <taxon>Liliopsida</taxon>
        <taxon>Araceae</taxon>
        <taxon>Pothoideae</taxon>
        <taxon>Potheae</taxon>
        <taxon>Anthurium</taxon>
    </lineage>
</organism>
<gene>
    <name evidence="4" type="primary">TDRKH_0</name>
    <name evidence="4" type="ORF">g.112931</name>
</gene>
<dbReference type="EMBL" id="GDJX01015329">
    <property type="protein sequence ID" value="JAT52607.1"/>
    <property type="molecule type" value="Transcribed_RNA"/>
</dbReference>
<feature type="compositionally biased region" description="Low complexity" evidence="2">
    <location>
        <begin position="8"/>
        <end position="22"/>
    </location>
</feature>
<evidence type="ECO:0000313" key="4">
    <source>
        <dbReference type="EMBL" id="JAT52607.1"/>
    </source>
</evidence>
<keyword evidence="1" id="KW-0694">RNA-binding</keyword>
<proteinExistence type="predicted"/>
<evidence type="ECO:0000256" key="1">
    <source>
        <dbReference type="PROSITE-ProRule" id="PRU00117"/>
    </source>
</evidence>